<dbReference type="Proteomes" id="UP001354989">
    <property type="component" value="Chromosome"/>
</dbReference>
<reference evidence="1 2" key="1">
    <citation type="submission" date="2021-12" db="EMBL/GenBank/DDBJ databases">
        <title>Genome sequencing of bacteria with rrn-lacking chromosome and rrn-plasmid.</title>
        <authorList>
            <person name="Anda M."/>
            <person name="Iwasaki W."/>
        </authorList>
    </citation>
    <scope>NUCLEOTIDE SEQUENCE [LARGE SCALE GENOMIC DNA]</scope>
    <source>
        <strain evidence="1 2">NBRC 101262</strain>
    </source>
</reference>
<evidence type="ECO:0000313" key="2">
    <source>
        <dbReference type="Proteomes" id="UP001354989"/>
    </source>
</evidence>
<evidence type="ECO:0008006" key="3">
    <source>
        <dbReference type="Google" id="ProtNLM"/>
    </source>
</evidence>
<name>A0ABN6L487_9BACT</name>
<proteinExistence type="predicted"/>
<dbReference type="RefSeq" id="WP_338397413.1">
    <property type="nucleotide sequence ID" value="NZ_AP025292.1"/>
</dbReference>
<dbReference type="EMBL" id="AP025292">
    <property type="protein sequence ID" value="BDC97909.1"/>
    <property type="molecule type" value="Genomic_DNA"/>
</dbReference>
<gene>
    <name evidence="1" type="ORF">PEPS_01900</name>
</gene>
<keyword evidence="2" id="KW-1185">Reference proteome</keyword>
<evidence type="ECO:0000313" key="1">
    <source>
        <dbReference type="EMBL" id="BDC97909.1"/>
    </source>
</evidence>
<protein>
    <recommendedName>
        <fullName evidence="3">Lipoprotein</fullName>
    </recommendedName>
</protein>
<accession>A0ABN6L487</accession>
<sequence>MRYIGILFLLLCMACEPKEAKINFSRLDQDLSAIKNSGLDTASLNSLRAVNNPKIQQKLAQLTYADFCAERKAYLRLKAERNTLNTCIDSLTLQFNINKKKRFEQLTALDIQPPYLTGKTIVIPYQITFHQDSLMQYFPMLELRYYSEDRQFVHSLFRFDSVNFDHQYKGCWKVYASNAAEASQSLKTYSKQIAEQDYRLDFRPSGPRKKVRAYNQFLEQEHQALFYRRSVIDAQLFDNRYAQAL</sequence>
<organism evidence="1 2">
    <name type="scientific">Persicobacter psychrovividus</name>
    <dbReference type="NCBI Taxonomy" id="387638"/>
    <lineage>
        <taxon>Bacteria</taxon>
        <taxon>Pseudomonadati</taxon>
        <taxon>Bacteroidota</taxon>
        <taxon>Cytophagia</taxon>
        <taxon>Cytophagales</taxon>
        <taxon>Persicobacteraceae</taxon>
        <taxon>Persicobacter</taxon>
    </lineage>
</organism>